<dbReference type="GO" id="GO:0003676">
    <property type="term" value="F:nucleic acid binding"/>
    <property type="evidence" value="ECO:0007669"/>
    <property type="project" value="InterPro"/>
</dbReference>
<keyword evidence="2" id="KW-1185">Reference proteome</keyword>
<gene>
    <name evidence="1" type="primary">tc1a_482</name>
    <name evidence="1" type="ORF">AVEN_66478_1</name>
</gene>
<comment type="caution">
    <text evidence="1">The sequence shown here is derived from an EMBL/GenBank/DDBJ whole genome shotgun (WGS) entry which is preliminary data.</text>
</comment>
<dbReference type="OrthoDB" id="6437518at2759"/>
<sequence length="98" mass="11501">MISTKNLKARVEWATAHKYWTKKEWEDVLWSDESKYLLFGTDGIQWIRSPQGTRFDPKYQILTMNHGGGNVMVWGCVSRLGMCPLRRIQGIMGKFQYE</sequence>
<proteinExistence type="predicted"/>
<name>A0A4Y2RRS4_ARAVE</name>
<dbReference type="EMBL" id="BGPR01018207">
    <property type="protein sequence ID" value="GBN78524.1"/>
    <property type="molecule type" value="Genomic_DNA"/>
</dbReference>
<protein>
    <submittedName>
        <fullName evidence="1">Transposable element Tc1 transposase</fullName>
    </submittedName>
</protein>
<accession>A0A4Y2RRS4</accession>
<dbReference type="Proteomes" id="UP000499080">
    <property type="component" value="Unassembled WGS sequence"/>
</dbReference>
<organism evidence="1 2">
    <name type="scientific">Araneus ventricosus</name>
    <name type="common">Orbweaver spider</name>
    <name type="synonym">Epeira ventricosa</name>
    <dbReference type="NCBI Taxonomy" id="182803"/>
    <lineage>
        <taxon>Eukaryota</taxon>
        <taxon>Metazoa</taxon>
        <taxon>Ecdysozoa</taxon>
        <taxon>Arthropoda</taxon>
        <taxon>Chelicerata</taxon>
        <taxon>Arachnida</taxon>
        <taxon>Araneae</taxon>
        <taxon>Araneomorphae</taxon>
        <taxon>Entelegynae</taxon>
        <taxon>Araneoidea</taxon>
        <taxon>Araneidae</taxon>
        <taxon>Araneus</taxon>
    </lineage>
</organism>
<evidence type="ECO:0000313" key="1">
    <source>
        <dbReference type="EMBL" id="GBN78524.1"/>
    </source>
</evidence>
<dbReference type="AlphaFoldDB" id="A0A4Y2RRS4"/>
<dbReference type="Gene3D" id="3.30.420.10">
    <property type="entry name" value="Ribonuclease H-like superfamily/Ribonuclease H"/>
    <property type="match status" value="1"/>
</dbReference>
<reference evidence="1 2" key="1">
    <citation type="journal article" date="2019" name="Sci. Rep.">
        <title>Orb-weaving spider Araneus ventricosus genome elucidates the spidroin gene catalogue.</title>
        <authorList>
            <person name="Kono N."/>
            <person name="Nakamura H."/>
            <person name="Ohtoshi R."/>
            <person name="Moran D.A.P."/>
            <person name="Shinohara A."/>
            <person name="Yoshida Y."/>
            <person name="Fujiwara M."/>
            <person name="Mori M."/>
            <person name="Tomita M."/>
            <person name="Arakawa K."/>
        </authorList>
    </citation>
    <scope>NUCLEOTIDE SEQUENCE [LARGE SCALE GENOMIC DNA]</scope>
</reference>
<dbReference type="InterPro" id="IPR036397">
    <property type="entry name" value="RNaseH_sf"/>
</dbReference>
<evidence type="ECO:0000313" key="2">
    <source>
        <dbReference type="Proteomes" id="UP000499080"/>
    </source>
</evidence>